<keyword evidence="2" id="KW-1185">Reference proteome</keyword>
<sequence length="81" mass="9019">MAGADAHDLADVSPTAWRLLRVAADFSQRDVEREVPDLQQAHVSMLEGGNRGLSADRRRELFALYAAELDDEQVAVLVEHF</sequence>
<dbReference type="Proteomes" id="UP000066737">
    <property type="component" value="Chromosome I"/>
</dbReference>
<gene>
    <name evidence="1" type="ORF">HHUB_2655</name>
</gene>
<evidence type="ECO:0000313" key="2">
    <source>
        <dbReference type="Proteomes" id="UP000066737"/>
    </source>
</evidence>
<proteinExistence type="predicted"/>
<dbReference type="AlphaFoldDB" id="A0A0U5H2P8"/>
<accession>A0A0U5H2P8</accession>
<dbReference type="RefSeq" id="WP_059057083.1">
    <property type="nucleotide sequence ID" value="NZ_CEML01000001.1"/>
</dbReference>
<dbReference type="OrthoDB" id="291667at2157"/>
<evidence type="ECO:0008006" key="3">
    <source>
        <dbReference type="Google" id="ProtNLM"/>
    </source>
</evidence>
<evidence type="ECO:0000313" key="1">
    <source>
        <dbReference type="EMBL" id="CQH58018.1"/>
    </source>
</evidence>
<dbReference type="KEGG" id="hhb:Hhub_2655"/>
<dbReference type="EMBL" id="LN831302">
    <property type="protein sequence ID" value="CQH58018.1"/>
    <property type="molecule type" value="Genomic_DNA"/>
</dbReference>
<dbReference type="STRING" id="1407499.HHUB_2655"/>
<reference evidence="2" key="1">
    <citation type="journal article" date="2016" name="Environ. Microbiol.">
        <title>The complete genome of a viable archaeum isolated from 123-million-year-old rock salt.</title>
        <authorList>
            <person name="Jaakkola S.T."/>
            <person name="Pfeiffer F."/>
            <person name="Ravantti J.J."/>
            <person name="Guo Q."/>
            <person name="Liu Y."/>
            <person name="Chen X."/>
            <person name="Ma H."/>
            <person name="Yang C."/>
            <person name="Oksanen H.M."/>
            <person name="Bamford D.H."/>
        </authorList>
    </citation>
    <scope>NUCLEOTIDE SEQUENCE</scope>
    <source>
        <strain evidence="2">JI20-1</strain>
    </source>
</reference>
<dbReference type="GeneID" id="26659288"/>
<organism evidence="1 2">
    <name type="scientific">Halobacterium hubeiense</name>
    <dbReference type="NCBI Taxonomy" id="1407499"/>
    <lineage>
        <taxon>Archaea</taxon>
        <taxon>Methanobacteriati</taxon>
        <taxon>Methanobacteriota</taxon>
        <taxon>Stenosarchaea group</taxon>
        <taxon>Halobacteria</taxon>
        <taxon>Halobacteriales</taxon>
        <taxon>Halobacteriaceae</taxon>
        <taxon>Halobacterium</taxon>
    </lineage>
</organism>
<name>A0A0U5H2P8_9EURY</name>
<protein>
    <recommendedName>
        <fullName evidence="3">HTH domain protein</fullName>
    </recommendedName>
</protein>